<gene>
    <name evidence="9" type="ORF">S01H1_80190</name>
</gene>
<feature type="transmembrane region" description="Helical" evidence="7">
    <location>
        <begin position="58"/>
        <end position="80"/>
    </location>
</feature>
<dbReference type="Gene3D" id="3.40.50.300">
    <property type="entry name" value="P-loop containing nucleotide triphosphate hydrolases"/>
    <property type="match status" value="1"/>
</dbReference>
<dbReference type="GO" id="GO:0005524">
    <property type="term" value="F:ATP binding"/>
    <property type="evidence" value="ECO:0007669"/>
    <property type="project" value="InterPro"/>
</dbReference>
<feature type="domain" description="ABC transporter" evidence="8">
    <location>
        <begin position="171"/>
        <end position="220"/>
    </location>
</feature>
<keyword evidence="4" id="KW-0997">Cell inner membrane</keyword>
<keyword evidence="5" id="KW-1278">Translocase</keyword>
<sequence length="221" mass="24919">FLSIPFLKIPMENPEVFNLGFLWAIVVIVIAIIITIIVNNTRPIETRIPKSVLKQGAYTGGLISFGIWSIQLVIVELYLRKLSGITLYHQDIRILIIFINALYITIYSYTLRKIFKPKALEHSEIKLQKAIEQYEKKQSEERPHVGNNVILDVKDLTTYFYTEEGVVKAVEGVSFKINEGETLGLVGETGCGKSVTALSILQVIRPPGKIEKGKVIFRGED</sequence>
<feature type="transmembrane region" description="Helical" evidence="7">
    <location>
        <begin position="92"/>
        <end position="111"/>
    </location>
</feature>
<dbReference type="InterPro" id="IPR027417">
    <property type="entry name" value="P-loop_NTPase"/>
</dbReference>
<dbReference type="PANTHER" id="PTHR43297:SF14">
    <property type="entry name" value="ATPASE AAA-TYPE CORE DOMAIN-CONTAINING PROTEIN"/>
    <property type="match status" value="1"/>
</dbReference>
<keyword evidence="7" id="KW-1133">Transmembrane helix</keyword>
<evidence type="ECO:0000256" key="1">
    <source>
        <dbReference type="ARBA" id="ARBA00004370"/>
    </source>
</evidence>
<protein>
    <recommendedName>
        <fullName evidence="8">ABC transporter domain-containing protein</fullName>
    </recommendedName>
</protein>
<keyword evidence="2" id="KW-0813">Transport</keyword>
<keyword evidence="6 7" id="KW-0472">Membrane</keyword>
<evidence type="ECO:0000256" key="2">
    <source>
        <dbReference type="ARBA" id="ARBA00022448"/>
    </source>
</evidence>
<dbReference type="InterPro" id="IPR003439">
    <property type="entry name" value="ABC_transporter-like_ATP-bd"/>
</dbReference>
<keyword evidence="3" id="KW-1003">Cell membrane</keyword>
<evidence type="ECO:0000256" key="7">
    <source>
        <dbReference type="SAM" id="Phobius"/>
    </source>
</evidence>
<reference evidence="9" key="1">
    <citation type="journal article" date="2014" name="Front. Microbiol.">
        <title>High frequency of phylogenetically diverse reductive dehalogenase-homologous genes in deep subseafloor sedimentary metagenomes.</title>
        <authorList>
            <person name="Kawai M."/>
            <person name="Futagami T."/>
            <person name="Toyoda A."/>
            <person name="Takaki Y."/>
            <person name="Nishi S."/>
            <person name="Hori S."/>
            <person name="Arai W."/>
            <person name="Tsubouchi T."/>
            <person name="Morono Y."/>
            <person name="Uchiyama I."/>
            <person name="Ito T."/>
            <person name="Fujiyama A."/>
            <person name="Inagaki F."/>
            <person name="Takami H."/>
        </authorList>
    </citation>
    <scope>NUCLEOTIDE SEQUENCE</scope>
    <source>
        <strain evidence="9">Expedition CK06-06</strain>
    </source>
</reference>
<evidence type="ECO:0000256" key="3">
    <source>
        <dbReference type="ARBA" id="ARBA00022475"/>
    </source>
</evidence>
<comment type="subcellular location">
    <subcellularLocation>
        <location evidence="1">Membrane</location>
    </subcellularLocation>
</comment>
<evidence type="ECO:0000256" key="6">
    <source>
        <dbReference type="ARBA" id="ARBA00023136"/>
    </source>
</evidence>
<organism evidence="9">
    <name type="scientific">marine sediment metagenome</name>
    <dbReference type="NCBI Taxonomy" id="412755"/>
    <lineage>
        <taxon>unclassified sequences</taxon>
        <taxon>metagenomes</taxon>
        <taxon>ecological metagenomes</taxon>
    </lineage>
</organism>
<comment type="caution">
    <text evidence="9">The sequence shown here is derived from an EMBL/GenBank/DDBJ whole genome shotgun (WGS) entry which is preliminary data.</text>
</comment>
<dbReference type="InterPro" id="IPR050388">
    <property type="entry name" value="ABC_Ni/Peptide_Import"/>
</dbReference>
<dbReference type="GO" id="GO:0016887">
    <property type="term" value="F:ATP hydrolysis activity"/>
    <property type="evidence" value="ECO:0007669"/>
    <property type="project" value="InterPro"/>
</dbReference>
<dbReference type="PANTHER" id="PTHR43297">
    <property type="entry name" value="OLIGOPEPTIDE TRANSPORT ATP-BINDING PROTEIN APPD"/>
    <property type="match status" value="1"/>
</dbReference>
<dbReference type="AlphaFoldDB" id="X0YAR3"/>
<evidence type="ECO:0000256" key="4">
    <source>
        <dbReference type="ARBA" id="ARBA00022519"/>
    </source>
</evidence>
<feature type="non-terminal residue" evidence="9">
    <location>
        <position position="221"/>
    </location>
</feature>
<evidence type="ECO:0000259" key="8">
    <source>
        <dbReference type="Pfam" id="PF00005"/>
    </source>
</evidence>
<name>X0YAR3_9ZZZZ</name>
<dbReference type="GO" id="GO:0016020">
    <property type="term" value="C:membrane"/>
    <property type="evidence" value="ECO:0007669"/>
    <property type="project" value="UniProtKB-SubCell"/>
</dbReference>
<feature type="non-terminal residue" evidence="9">
    <location>
        <position position="1"/>
    </location>
</feature>
<dbReference type="EMBL" id="BARS01054124">
    <property type="protein sequence ID" value="GAG45823.1"/>
    <property type="molecule type" value="Genomic_DNA"/>
</dbReference>
<proteinExistence type="predicted"/>
<evidence type="ECO:0000313" key="9">
    <source>
        <dbReference type="EMBL" id="GAG45823.1"/>
    </source>
</evidence>
<accession>X0YAR3</accession>
<dbReference type="SUPFAM" id="SSF52540">
    <property type="entry name" value="P-loop containing nucleoside triphosphate hydrolases"/>
    <property type="match status" value="1"/>
</dbReference>
<evidence type="ECO:0000256" key="5">
    <source>
        <dbReference type="ARBA" id="ARBA00022967"/>
    </source>
</evidence>
<dbReference type="Pfam" id="PF00005">
    <property type="entry name" value="ABC_tran"/>
    <property type="match status" value="1"/>
</dbReference>
<keyword evidence="7" id="KW-0812">Transmembrane</keyword>
<feature type="transmembrane region" description="Helical" evidence="7">
    <location>
        <begin position="20"/>
        <end position="38"/>
    </location>
</feature>